<dbReference type="AlphaFoldDB" id="A0A9D2MGT2"/>
<proteinExistence type="predicted"/>
<dbReference type="Gene3D" id="3.40.50.1820">
    <property type="entry name" value="alpha/beta hydrolase"/>
    <property type="match status" value="1"/>
</dbReference>
<keyword evidence="1" id="KW-0732">Signal</keyword>
<evidence type="ECO:0000313" key="3">
    <source>
        <dbReference type="Proteomes" id="UP000824211"/>
    </source>
</evidence>
<protein>
    <submittedName>
        <fullName evidence="2">Prolyl oligopeptidase family serine peptidase</fullName>
    </submittedName>
</protein>
<dbReference type="SUPFAM" id="SSF53474">
    <property type="entry name" value="alpha/beta-Hydrolases"/>
    <property type="match status" value="1"/>
</dbReference>
<accession>A0A9D2MGT2</accession>
<dbReference type="PANTHER" id="PTHR43037">
    <property type="entry name" value="UNNAMED PRODUCT-RELATED"/>
    <property type="match status" value="1"/>
</dbReference>
<dbReference type="GO" id="GO:0008236">
    <property type="term" value="F:serine-type peptidase activity"/>
    <property type="evidence" value="ECO:0007669"/>
    <property type="project" value="InterPro"/>
</dbReference>
<dbReference type="InterPro" id="IPR029058">
    <property type="entry name" value="AB_hydrolase_fold"/>
</dbReference>
<dbReference type="InterPro" id="IPR050955">
    <property type="entry name" value="Plant_Biomass_Hydrol_Est"/>
</dbReference>
<dbReference type="EMBL" id="DWXX01000167">
    <property type="protein sequence ID" value="HJB59768.1"/>
    <property type="molecule type" value="Genomic_DNA"/>
</dbReference>
<reference evidence="2" key="1">
    <citation type="journal article" date="2021" name="PeerJ">
        <title>Extensive microbial diversity within the chicken gut microbiome revealed by metagenomics and culture.</title>
        <authorList>
            <person name="Gilroy R."/>
            <person name="Ravi A."/>
            <person name="Getino M."/>
            <person name="Pursley I."/>
            <person name="Horton D.L."/>
            <person name="Alikhan N.F."/>
            <person name="Baker D."/>
            <person name="Gharbi K."/>
            <person name="Hall N."/>
            <person name="Watson M."/>
            <person name="Adriaenssens E.M."/>
            <person name="Foster-Nyarko E."/>
            <person name="Jarju S."/>
            <person name="Secka A."/>
            <person name="Antonio M."/>
            <person name="Oren A."/>
            <person name="Chaudhuri R.R."/>
            <person name="La Ragione R."/>
            <person name="Hildebrand F."/>
            <person name="Pallen M.J."/>
        </authorList>
    </citation>
    <scope>NUCLEOTIDE SEQUENCE</scope>
    <source>
        <strain evidence="2">ChiHjej9B8-13557</strain>
    </source>
</reference>
<reference evidence="2" key="2">
    <citation type="submission" date="2021-04" db="EMBL/GenBank/DDBJ databases">
        <authorList>
            <person name="Gilroy R."/>
        </authorList>
    </citation>
    <scope>NUCLEOTIDE SEQUENCE</scope>
    <source>
        <strain evidence="2">ChiHjej9B8-13557</strain>
    </source>
</reference>
<gene>
    <name evidence="2" type="ORF">H9771_08985</name>
</gene>
<dbReference type="PANTHER" id="PTHR43037:SF1">
    <property type="entry name" value="BLL1128 PROTEIN"/>
    <property type="match status" value="1"/>
</dbReference>
<dbReference type="GO" id="GO:0006508">
    <property type="term" value="P:proteolysis"/>
    <property type="evidence" value="ECO:0007669"/>
    <property type="project" value="InterPro"/>
</dbReference>
<evidence type="ECO:0000313" key="2">
    <source>
        <dbReference type="EMBL" id="HJB59768.1"/>
    </source>
</evidence>
<name>A0A9D2MGT2_9FIRM</name>
<comment type="caution">
    <text evidence="2">The sequence shown here is derived from an EMBL/GenBank/DDBJ whole genome shotgun (WGS) entry which is preliminary data.</text>
</comment>
<sequence>MPHLNETSCAAGRQTAVLAPFDWGPGLARTILTLDRPIDAISLEPEKFRVREQKRSFDRRTRTDVVLTAERKVTAARLCAADGRLLRGASPYIALDLACEAPYEGCPVYTDEGQHGVLDPQYRLKVSLEAPLRDVDGYPVTALAVQESIDWQAARIPALEGFDLTGRYDAGDGRQYRYAFYQPGDGRRHSLVIWLHGAGEGGSDLRMALLGNRVTALREPPFQRLMGGACLLVPQCPDFWLTYTADGDWKGNPGRDSVHLEALLGLIRHCIDSCPEVDPRRVYLTGCSNGGFMTMDLLFRAPELFAAAAPCCEAFLDDGITDEMLQRIRDIPLWLVWAENDRIVPPERHALPTWRRLSALGAPELRRTVLKRVTDPTGLYCTPEGAPYEYNGHFSWVPFLDGVCRDAAGEDLWHWLAVQRRR</sequence>
<dbReference type="Gene3D" id="2.60.40.2180">
    <property type="match status" value="1"/>
</dbReference>
<dbReference type="Proteomes" id="UP000824211">
    <property type="component" value="Unassembled WGS sequence"/>
</dbReference>
<organism evidence="2 3">
    <name type="scientific">Candidatus Faecalibacterium faecipullorum</name>
    <dbReference type="NCBI Taxonomy" id="2838578"/>
    <lineage>
        <taxon>Bacteria</taxon>
        <taxon>Bacillati</taxon>
        <taxon>Bacillota</taxon>
        <taxon>Clostridia</taxon>
        <taxon>Eubacteriales</taxon>
        <taxon>Oscillospiraceae</taxon>
        <taxon>Faecalibacterium</taxon>
    </lineage>
</organism>
<evidence type="ECO:0000256" key="1">
    <source>
        <dbReference type="ARBA" id="ARBA00022729"/>
    </source>
</evidence>